<sequence length="221" mass="24451">MNMVEEIRSDLDRSADVLSDGESGVLLKLGSSGGSQSPVLSSIKGDSMASAQDNISTPGKTSFAKPAHIGRMMLVKGAAYKTWHAFIYYCYTNKINFSPLKSQKSLPESPQLFFAAHNSPKCSPKSMYRLADKMRNTQLKQFAFNAIRASLSKENILKEALSRFTSRYPEIQKMEIDILVANRTKPELAQALPGAFQDMALGKTPHSQRVLSAFMQRLLPV</sequence>
<accession>A0ACB8A6I8</accession>
<gene>
    <name evidence="1" type="ORF">BJ138DRAFT_301281</name>
</gene>
<dbReference type="Proteomes" id="UP000790377">
    <property type="component" value="Unassembled WGS sequence"/>
</dbReference>
<keyword evidence="2" id="KW-1185">Reference proteome</keyword>
<evidence type="ECO:0000313" key="2">
    <source>
        <dbReference type="Proteomes" id="UP000790377"/>
    </source>
</evidence>
<comment type="caution">
    <text evidence="1">The sequence shown here is derived from an EMBL/GenBank/DDBJ whole genome shotgun (WGS) entry which is preliminary data.</text>
</comment>
<name>A0ACB8A6I8_9AGAM</name>
<proteinExistence type="predicted"/>
<organism evidence="1 2">
    <name type="scientific">Hygrophoropsis aurantiaca</name>
    <dbReference type="NCBI Taxonomy" id="72124"/>
    <lineage>
        <taxon>Eukaryota</taxon>
        <taxon>Fungi</taxon>
        <taxon>Dikarya</taxon>
        <taxon>Basidiomycota</taxon>
        <taxon>Agaricomycotina</taxon>
        <taxon>Agaricomycetes</taxon>
        <taxon>Agaricomycetidae</taxon>
        <taxon>Boletales</taxon>
        <taxon>Coniophorineae</taxon>
        <taxon>Hygrophoropsidaceae</taxon>
        <taxon>Hygrophoropsis</taxon>
    </lineage>
</organism>
<dbReference type="EMBL" id="MU267789">
    <property type="protein sequence ID" value="KAH7908930.1"/>
    <property type="molecule type" value="Genomic_DNA"/>
</dbReference>
<reference evidence="1" key="1">
    <citation type="journal article" date="2021" name="New Phytol.">
        <title>Evolutionary innovations through gain and loss of genes in the ectomycorrhizal Boletales.</title>
        <authorList>
            <person name="Wu G."/>
            <person name="Miyauchi S."/>
            <person name="Morin E."/>
            <person name="Kuo A."/>
            <person name="Drula E."/>
            <person name="Varga T."/>
            <person name="Kohler A."/>
            <person name="Feng B."/>
            <person name="Cao Y."/>
            <person name="Lipzen A."/>
            <person name="Daum C."/>
            <person name="Hundley H."/>
            <person name="Pangilinan J."/>
            <person name="Johnson J."/>
            <person name="Barry K."/>
            <person name="LaButti K."/>
            <person name="Ng V."/>
            <person name="Ahrendt S."/>
            <person name="Min B."/>
            <person name="Choi I.G."/>
            <person name="Park H."/>
            <person name="Plett J.M."/>
            <person name="Magnuson J."/>
            <person name="Spatafora J.W."/>
            <person name="Nagy L.G."/>
            <person name="Henrissat B."/>
            <person name="Grigoriev I.V."/>
            <person name="Yang Z.L."/>
            <person name="Xu J."/>
            <person name="Martin F.M."/>
        </authorList>
    </citation>
    <scope>NUCLEOTIDE SEQUENCE</scope>
    <source>
        <strain evidence="1">ATCC 28755</strain>
    </source>
</reference>
<protein>
    <submittedName>
        <fullName evidence="1">Uncharacterized protein</fullName>
    </submittedName>
</protein>
<evidence type="ECO:0000313" key="1">
    <source>
        <dbReference type="EMBL" id="KAH7908930.1"/>
    </source>
</evidence>